<dbReference type="AlphaFoldDB" id="A0AA41YTA9"/>
<evidence type="ECO:0000313" key="3">
    <source>
        <dbReference type="Proteomes" id="UP001165679"/>
    </source>
</evidence>
<comment type="caution">
    <text evidence="2">The sequence shown here is derived from an EMBL/GenBank/DDBJ whole genome shotgun (WGS) entry which is preliminary data.</text>
</comment>
<dbReference type="EMBL" id="JAPDNT010000016">
    <property type="protein sequence ID" value="MCW3476168.1"/>
    <property type="molecule type" value="Genomic_DNA"/>
</dbReference>
<reference evidence="2" key="1">
    <citation type="submission" date="2022-09" db="EMBL/GenBank/DDBJ databases">
        <title>Rhodovastum sp. nov. RN2-1 isolated from soil in Seongnam, South Korea.</title>
        <authorList>
            <person name="Le N.T."/>
        </authorList>
    </citation>
    <scope>NUCLEOTIDE SEQUENCE</scope>
    <source>
        <strain evidence="2">RN2-1</strain>
    </source>
</reference>
<dbReference type="RefSeq" id="WP_264714922.1">
    <property type="nucleotide sequence ID" value="NZ_JAPDNT010000016.1"/>
</dbReference>
<evidence type="ECO:0000256" key="1">
    <source>
        <dbReference type="SAM" id="Phobius"/>
    </source>
</evidence>
<evidence type="ECO:0000313" key="2">
    <source>
        <dbReference type="EMBL" id="MCW3476168.1"/>
    </source>
</evidence>
<organism evidence="2 3">
    <name type="scientific">Limobrevibacterium gyesilva</name>
    <dbReference type="NCBI Taxonomy" id="2991712"/>
    <lineage>
        <taxon>Bacteria</taxon>
        <taxon>Pseudomonadati</taxon>
        <taxon>Pseudomonadota</taxon>
        <taxon>Alphaproteobacteria</taxon>
        <taxon>Acetobacterales</taxon>
        <taxon>Acetobacteraceae</taxon>
        <taxon>Limobrevibacterium</taxon>
    </lineage>
</organism>
<feature type="transmembrane region" description="Helical" evidence="1">
    <location>
        <begin position="36"/>
        <end position="56"/>
    </location>
</feature>
<keyword evidence="1" id="KW-0472">Membrane</keyword>
<protein>
    <submittedName>
        <fullName evidence="2">Uncharacterized protein</fullName>
    </submittedName>
</protein>
<keyword evidence="1" id="KW-0812">Transmembrane</keyword>
<accession>A0AA41YTA9</accession>
<keyword evidence="1" id="KW-1133">Transmembrane helix</keyword>
<gene>
    <name evidence="2" type="ORF">OL599_16435</name>
</gene>
<name>A0AA41YTA9_9PROT</name>
<sequence length="58" mass="6517">MTDRKPTMAEYAELQHDQIRRLARSRGRMRAVLRRCGPAFMIAAGLACAAVVWSLVVD</sequence>
<keyword evidence="3" id="KW-1185">Reference proteome</keyword>
<proteinExistence type="predicted"/>
<dbReference type="Proteomes" id="UP001165679">
    <property type="component" value="Unassembled WGS sequence"/>
</dbReference>
<reference evidence="2" key="2">
    <citation type="submission" date="2022-10" db="EMBL/GenBank/DDBJ databases">
        <authorList>
            <person name="Trinh H.N."/>
        </authorList>
    </citation>
    <scope>NUCLEOTIDE SEQUENCE</scope>
    <source>
        <strain evidence="2">RN2-1</strain>
    </source>
</reference>